<dbReference type="Proteomes" id="UP000014417">
    <property type="component" value="Unassembled WGS sequence"/>
</dbReference>
<keyword evidence="2" id="KW-1133">Transmembrane helix</keyword>
<evidence type="ECO:0000259" key="4">
    <source>
        <dbReference type="Pfam" id="PF17802"/>
    </source>
</evidence>
<feature type="compositionally biased region" description="Basic and acidic residues" evidence="1">
    <location>
        <begin position="350"/>
        <end position="362"/>
    </location>
</feature>
<dbReference type="Pfam" id="PF17802">
    <property type="entry name" value="SpaA"/>
    <property type="match status" value="2"/>
</dbReference>
<evidence type="ECO:0000256" key="1">
    <source>
        <dbReference type="SAM" id="MobiDB-lite"/>
    </source>
</evidence>
<feature type="region of interest" description="Disordered" evidence="1">
    <location>
        <begin position="334"/>
        <end position="369"/>
    </location>
</feature>
<dbReference type="NCBIfam" id="NF033902">
    <property type="entry name" value="iso_D2_wall_anc"/>
    <property type="match status" value="1"/>
</dbReference>
<feature type="chain" id="PRO_5004513640" evidence="3">
    <location>
        <begin position="32"/>
        <end position="528"/>
    </location>
</feature>
<protein>
    <submittedName>
        <fullName evidence="5">LPXTG-domain-containing protein cell wall anchor domain</fullName>
    </submittedName>
</protein>
<dbReference type="PATRIC" id="fig|883161.3.peg.552"/>
<dbReference type="NCBIfam" id="TIGR01167">
    <property type="entry name" value="LPXTG_anchor"/>
    <property type="match status" value="1"/>
</dbReference>
<accession>S2VZR8</accession>
<sequence>MTKKKSFRKLLAAVCALTLVGGMGAAVTANAADGVAPWAENHPTTGSIKITKTLPDQKTAVPGAEFTVTKVTAIDGEPYDLTTYDGWNAVAKKVPTLNTDPNSNTVTLDTNKTSKTTNDSGVAVFDKLALGLYKVEETMVPTGYSSDVKPFFMTIPEITGTDSNNLTYTYDVEAKPKNKDVKDSVSKTGDYSATVGEGDEISYTITSTLNKKDPAADKDLTAADINGFAIFDDAQTNAYQTIDASAVKSVKIEGQQDSLVSGTDYTVAVNADPDTTVYPAGERTRVQINFTEDGLTKIAAAATADAAPKVLVNLTFKLKTGENAPDSVTNKFGFVPGHGTDEPVSPPVIREPKDPDPKKPNDPEYPNPTVKFRQFQINKTNSVDSKPLAGADFIAFANKTDAENCVKTDNRDSCSGASANFETRTTGGDGKTPAYKARVGATFYVVEKKAPKGFILSNNVTAVTIDSGNTAFKTDITNVPIPRNDPKIPWFKMPSTGATGVGIFALLGAGLVAGGTAMHMRSRRRENA</sequence>
<name>S2VZR8_9ACTN</name>
<keyword evidence="2" id="KW-0472">Membrane</keyword>
<dbReference type="InterPro" id="IPR013783">
    <property type="entry name" value="Ig-like_fold"/>
</dbReference>
<evidence type="ECO:0000313" key="6">
    <source>
        <dbReference type="Proteomes" id="UP000014417"/>
    </source>
</evidence>
<organism evidence="5 6">
    <name type="scientific">Propionimicrobium lymphophilum ACS-093-V-SCH5</name>
    <dbReference type="NCBI Taxonomy" id="883161"/>
    <lineage>
        <taxon>Bacteria</taxon>
        <taxon>Bacillati</taxon>
        <taxon>Actinomycetota</taxon>
        <taxon>Actinomycetes</taxon>
        <taxon>Propionibacteriales</taxon>
        <taxon>Propionibacteriaceae</taxon>
        <taxon>Propionimicrobium</taxon>
    </lineage>
</organism>
<feature type="transmembrane region" description="Helical" evidence="2">
    <location>
        <begin position="497"/>
        <end position="518"/>
    </location>
</feature>
<feature type="domain" description="SpaA-like prealbumin fold" evidence="4">
    <location>
        <begin position="46"/>
        <end position="157"/>
    </location>
</feature>
<dbReference type="AlphaFoldDB" id="S2VZR8"/>
<dbReference type="Gene3D" id="2.60.40.10">
    <property type="entry name" value="Immunoglobulins"/>
    <property type="match status" value="2"/>
</dbReference>
<dbReference type="InterPro" id="IPR048052">
    <property type="entry name" value="FM1-like"/>
</dbReference>
<keyword evidence="2" id="KW-0812">Transmembrane</keyword>
<dbReference type="EMBL" id="AGZR01000005">
    <property type="protein sequence ID" value="EPD33018.1"/>
    <property type="molecule type" value="Genomic_DNA"/>
</dbReference>
<proteinExistence type="predicted"/>
<evidence type="ECO:0000256" key="2">
    <source>
        <dbReference type="SAM" id="Phobius"/>
    </source>
</evidence>
<reference evidence="5 6" key="1">
    <citation type="submission" date="2013-04" db="EMBL/GenBank/DDBJ databases">
        <title>The Genome Sequence of Propionimicrobium lymphophilum ACS-093-V-SCH5.</title>
        <authorList>
            <consortium name="The Broad Institute Genomics Platform"/>
            <person name="Earl A."/>
            <person name="Ward D."/>
            <person name="Feldgarden M."/>
            <person name="Gevers D."/>
            <person name="Saerens B."/>
            <person name="Vaneechoutte M."/>
            <person name="Walker B."/>
            <person name="Young S."/>
            <person name="Zeng Q."/>
            <person name="Gargeya S."/>
            <person name="Fitzgerald M."/>
            <person name="Haas B."/>
            <person name="Abouelleil A."/>
            <person name="Allen A.W."/>
            <person name="Alvarado L."/>
            <person name="Arachchi H.M."/>
            <person name="Berlin A.M."/>
            <person name="Chapman S.B."/>
            <person name="Gainer-Dewar J."/>
            <person name="Goldberg J."/>
            <person name="Griggs A."/>
            <person name="Gujja S."/>
            <person name="Hansen M."/>
            <person name="Howarth C."/>
            <person name="Imamovic A."/>
            <person name="Ireland A."/>
            <person name="Larimer J."/>
            <person name="McCowan C."/>
            <person name="Murphy C."/>
            <person name="Pearson M."/>
            <person name="Poon T.W."/>
            <person name="Priest M."/>
            <person name="Roberts A."/>
            <person name="Saif S."/>
            <person name="Shea T."/>
            <person name="Sisk P."/>
            <person name="Sykes S."/>
            <person name="Wortman J."/>
            <person name="Nusbaum C."/>
            <person name="Birren B."/>
        </authorList>
    </citation>
    <scope>NUCLEOTIDE SEQUENCE [LARGE SCALE GENOMIC DNA]</scope>
    <source>
        <strain evidence="5 6">ACS-093-V-SCH5</strain>
    </source>
</reference>
<keyword evidence="3" id="KW-0732">Signal</keyword>
<feature type="domain" description="SpaA-like prealbumin fold" evidence="4">
    <location>
        <begin position="374"/>
        <end position="478"/>
    </location>
</feature>
<dbReference type="GO" id="GO:0005975">
    <property type="term" value="P:carbohydrate metabolic process"/>
    <property type="evidence" value="ECO:0007669"/>
    <property type="project" value="UniProtKB-ARBA"/>
</dbReference>
<dbReference type="InterPro" id="IPR041033">
    <property type="entry name" value="SpaA_PFL_dom_1"/>
</dbReference>
<dbReference type="STRING" id="883161.HMPREF9306_00547"/>
<comment type="caution">
    <text evidence="5">The sequence shown here is derived from an EMBL/GenBank/DDBJ whole genome shotgun (WGS) entry which is preliminary data.</text>
</comment>
<dbReference type="Gene3D" id="2.60.40.740">
    <property type="match status" value="1"/>
</dbReference>
<dbReference type="HOGENOM" id="CLU_029024_2_0_11"/>
<feature type="signal peptide" evidence="3">
    <location>
        <begin position="1"/>
        <end position="31"/>
    </location>
</feature>
<keyword evidence="6" id="KW-1185">Reference proteome</keyword>
<gene>
    <name evidence="5" type="ORF">HMPREF9306_00547</name>
</gene>
<evidence type="ECO:0000256" key="3">
    <source>
        <dbReference type="SAM" id="SignalP"/>
    </source>
</evidence>
<dbReference type="RefSeq" id="WP_016455393.1">
    <property type="nucleotide sequence ID" value="NZ_KE150269.1"/>
</dbReference>
<evidence type="ECO:0000313" key="5">
    <source>
        <dbReference type="EMBL" id="EPD33018.1"/>
    </source>
</evidence>